<evidence type="ECO:0000313" key="3">
    <source>
        <dbReference type="EMBL" id="KAK9825022.1"/>
    </source>
</evidence>
<protein>
    <recommendedName>
        <fullName evidence="2">Fungal-type protein kinase domain-containing protein</fullName>
    </recommendedName>
</protein>
<keyword evidence="4" id="KW-1185">Reference proteome</keyword>
<feature type="compositionally biased region" description="Basic residues" evidence="1">
    <location>
        <begin position="179"/>
        <end position="191"/>
    </location>
</feature>
<feature type="domain" description="Fungal-type protein kinase" evidence="2">
    <location>
        <begin position="427"/>
        <end position="547"/>
    </location>
</feature>
<dbReference type="InterPro" id="IPR011009">
    <property type="entry name" value="Kinase-like_dom_sf"/>
</dbReference>
<dbReference type="EMBL" id="JALJOS010000026">
    <property type="protein sequence ID" value="KAK9825022.1"/>
    <property type="molecule type" value="Genomic_DNA"/>
</dbReference>
<accession>A0AAW1QU61</accession>
<comment type="caution">
    <text evidence="3">The sequence shown here is derived from an EMBL/GenBank/DDBJ whole genome shotgun (WGS) entry which is preliminary data.</text>
</comment>
<feature type="region of interest" description="Disordered" evidence="1">
    <location>
        <begin position="1"/>
        <end position="20"/>
    </location>
</feature>
<feature type="region of interest" description="Disordered" evidence="1">
    <location>
        <begin position="149"/>
        <end position="231"/>
    </location>
</feature>
<dbReference type="Proteomes" id="UP001438707">
    <property type="component" value="Unassembled WGS sequence"/>
</dbReference>
<organism evidence="3 4">
    <name type="scientific">Apatococcus lobatus</name>
    <dbReference type="NCBI Taxonomy" id="904363"/>
    <lineage>
        <taxon>Eukaryota</taxon>
        <taxon>Viridiplantae</taxon>
        <taxon>Chlorophyta</taxon>
        <taxon>core chlorophytes</taxon>
        <taxon>Trebouxiophyceae</taxon>
        <taxon>Chlorellales</taxon>
        <taxon>Chlorellaceae</taxon>
        <taxon>Apatococcus</taxon>
    </lineage>
</organism>
<feature type="compositionally biased region" description="Low complexity" evidence="1">
    <location>
        <begin position="203"/>
        <end position="231"/>
    </location>
</feature>
<evidence type="ECO:0000256" key="1">
    <source>
        <dbReference type="SAM" id="MobiDB-lite"/>
    </source>
</evidence>
<evidence type="ECO:0000313" key="4">
    <source>
        <dbReference type="Proteomes" id="UP001438707"/>
    </source>
</evidence>
<dbReference type="Gene3D" id="1.10.510.10">
    <property type="entry name" value="Transferase(Phosphotransferase) domain 1"/>
    <property type="match status" value="1"/>
</dbReference>
<dbReference type="Pfam" id="PF17667">
    <property type="entry name" value="Pkinase_fungal"/>
    <property type="match status" value="1"/>
</dbReference>
<evidence type="ECO:0000259" key="2">
    <source>
        <dbReference type="Pfam" id="PF17667"/>
    </source>
</evidence>
<dbReference type="SUPFAM" id="SSF56112">
    <property type="entry name" value="Protein kinase-like (PK-like)"/>
    <property type="match status" value="1"/>
</dbReference>
<sequence length="676" mass="73100">MSAAGTTTSGGAGSGGPAQLLPESLQQMSLSSGGAGSASLREKTADLNLENRLLHDNLHKPLDSAKTCADMGRKFIDDPMYAISRNNVSELQRELQPDVTCPVSPDEVLHRVVDILAAKSLQSLQQLARAEEPLAAKLRRNRVLDSNLLIMPPQVHGDDASDGEDNGHEEHQDASPMQHGKRSAGRAKKPSPPKTAGTGKQTSPSKPGASSYSSNPQSSGPPKSPKLPSGLSGEAEVQAAFCCLLRIIKELYPDLPWNAFNTSLSGIYGLHGRIDLAMMCQLAVSWLQLRFLGELKPELASTTEYATALQGPTAAQPGQLSLLFLESLHSHWRQCPRGQQSGCSSPRGPEFMAEFIGASEPRRVVVKFGSSTYNEEEFGILSIGQGPRRIHKRRLLLGANIIRHLNSQGVPNMIRFVASGSHPQPYLCTAPRGRMLNRSDKGEVVISAIRGAAHTVKALAALQPARVHRDLSLGNIIIDLDYNEDSLPDGSTYVIDWVTAQQVLPGRKTCSTRQLTGTDIFMGLTVLQGLPHTTSSDLESLAMVLVHLACDMRAPWSWMITPDQICSEKESKLLAPWSWRELCDVHMQPGVLRDVAQQLHGLFWGSKDPADEAGYNTKVTPEQFLDALRLPARGPSQGTPQEPPDALDHLWMALSAQLLPPNGTATGGARFATHPG</sequence>
<name>A0AAW1QU61_9CHLO</name>
<dbReference type="AlphaFoldDB" id="A0AAW1QU61"/>
<dbReference type="InterPro" id="IPR040976">
    <property type="entry name" value="Pkinase_fungal"/>
</dbReference>
<proteinExistence type="predicted"/>
<gene>
    <name evidence="3" type="ORF">WJX74_001253</name>
</gene>
<reference evidence="3 4" key="1">
    <citation type="journal article" date="2024" name="Nat. Commun.">
        <title>Phylogenomics reveals the evolutionary origins of lichenization in chlorophyte algae.</title>
        <authorList>
            <person name="Puginier C."/>
            <person name="Libourel C."/>
            <person name="Otte J."/>
            <person name="Skaloud P."/>
            <person name="Haon M."/>
            <person name="Grisel S."/>
            <person name="Petersen M."/>
            <person name="Berrin J.G."/>
            <person name="Delaux P.M."/>
            <person name="Dal Grande F."/>
            <person name="Keller J."/>
        </authorList>
    </citation>
    <scope>NUCLEOTIDE SEQUENCE [LARGE SCALE GENOMIC DNA]</scope>
    <source>
        <strain evidence="3 4">SAG 2145</strain>
    </source>
</reference>